<dbReference type="Proteomes" id="UP000237798">
    <property type="component" value="Unassembled WGS sequence"/>
</dbReference>
<dbReference type="AlphaFoldDB" id="A0A2T0BN02"/>
<gene>
    <name evidence="8" type="ORF">CLLU_18020</name>
</gene>
<keyword evidence="2" id="KW-0963">Cytoplasm</keyword>
<name>A0A2T0BN02_9CLOT</name>
<evidence type="ECO:0000256" key="5">
    <source>
        <dbReference type="ARBA" id="ARBA00093765"/>
    </source>
</evidence>
<protein>
    <recommendedName>
        <fullName evidence="7">Flagellar protein FliT</fullName>
    </recommendedName>
</protein>
<dbReference type="OrthoDB" id="1909529at2"/>
<evidence type="ECO:0000256" key="1">
    <source>
        <dbReference type="ARBA" id="ARBA00004514"/>
    </source>
</evidence>
<dbReference type="EMBL" id="PVXP01000021">
    <property type="protein sequence ID" value="PRR85246.1"/>
    <property type="molecule type" value="Genomic_DNA"/>
</dbReference>
<proteinExistence type="inferred from homology"/>
<evidence type="ECO:0000256" key="6">
    <source>
        <dbReference type="ARBA" id="ARBA00093785"/>
    </source>
</evidence>
<accession>A0A2T0BN02</accession>
<sequence>MKRTVEEILTDYKRCTEDIVEILKKDDFDALQDKIKIRQCILNELISDNHIKVESKKVYKELNISEIENEAGRLMKEKALFIKGKLNNISRNKTASSAYGNVGSGAKIFSKKI</sequence>
<dbReference type="Pfam" id="PF05400">
    <property type="entry name" value="FliT"/>
    <property type="match status" value="1"/>
</dbReference>
<keyword evidence="3" id="KW-1005">Bacterial flagellum biogenesis</keyword>
<keyword evidence="4" id="KW-0143">Chaperone</keyword>
<organism evidence="8 9">
    <name type="scientific">Clostridium luticellarii</name>
    <dbReference type="NCBI Taxonomy" id="1691940"/>
    <lineage>
        <taxon>Bacteria</taxon>
        <taxon>Bacillati</taxon>
        <taxon>Bacillota</taxon>
        <taxon>Clostridia</taxon>
        <taxon>Eubacteriales</taxon>
        <taxon>Clostridiaceae</taxon>
        <taxon>Clostridium</taxon>
    </lineage>
</organism>
<dbReference type="InterPro" id="IPR008622">
    <property type="entry name" value="FliT"/>
</dbReference>
<evidence type="ECO:0000313" key="8">
    <source>
        <dbReference type="EMBL" id="PRR85246.1"/>
    </source>
</evidence>
<comment type="function">
    <text evidence="5">May act as an export chaperone for the filament capping protein FliD.</text>
</comment>
<comment type="caution">
    <text evidence="8">The sequence shown here is derived from an EMBL/GenBank/DDBJ whole genome shotgun (WGS) entry which is preliminary data.</text>
</comment>
<comment type="similarity">
    <text evidence="6">Belongs to the bacillales FliT family.</text>
</comment>
<evidence type="ECO:0000256" key="7">
    <source>
        <dbReference type="ARBA" id="ARBA00093797"/>
    </source>
</evidence>
<evidence type="ECO:0000313" key="9">
    <source>
        <dbReference type="Proteomes" id="UP000237798"/>
    </source>
</evidence>
<comment type="subcellular location">
    <subcellularLocation>
        <location evidence="1">Cytoplasm</location>
        <location evidence="1">Cytosol</location>
    </subcellularLocation>
</comment>
<evidence type="ECO:0000256" key="4">
    <source>
        <dbReference type="ARBA" id="ARBA00023186"/>
    </source>
</evidence>
<evidence type="ECO:0000256" key="2">
    <source>
        <dbReference type="ARBA" id="ARBA00022490"/>
    </source>
</evidence>
<reference evidence="8 9" key="1">
    <citation type="submission" date="2018-03" db="EMBL/GenBank/DDBJ databases">
        <title>Genome sequence of Clostridium luticellarii DSM 29923.</title>
        <authorList>
            <person name="Poehlein A."/>
            <person name="Daniel R."/>
        </authorList>
    </citation>
    <scope>NUCLEOTIDE SEQUENCE [LARGE SCALE GENOMIC DNA]</scope>
    <source>
        <strain evidence="8 9">DSM 29923</strain>
    </source>
</reference>
<evidence type="ECO:0000256" key="3">
    <source>
        <dbReference type="ARBA" id="ARBA00022795"/>
    </source>
</evidence>
<keyword evidence="9" id="KW-1185">Reference proteome</keyword>
<dbReference type="RefSeq" id="WP_106009403.1">
    <property type="nucleotide sequence ID" value="NZ_PVXP01000021.1"/>
</dbReference>